<dbReference type="GO" id="GO:0005634">
    <property type="term" value="C:nucleus"/>
    <property type="evidence" value="ECO:0007669"/>
    <property type="project" value="TreeGrafter"/>
</dbReference>
<dbReference type="GO" id="GO:0035556">
    <property type="term" value="P:intracellular signal transduction"/>
    <property type="evidence" value="ECO:0007669"/>
    <property type="project" value="TreeGrafter"/>
</dbReference>
<evidence type="ECO:0000256" key="12">
    <source>
        <dbReference type="ARBA" id="ARBA00048679"/>
    </source>
</evidence>
<evidence type="ECO:0000256" key="4">
    <source>
        <dbReference type="ARBA" id="ARBA00022454"/>
    </source>
</evidence>
<dbReference type="Proteomes" id="UP000037069">
    <property type="component" value="Unassembled WGS sequence"/>
</dbReference>
<sequence>MDFITDDTLPDDAWMDSFDKLLDQRPALRELNVIKKDIRASFNLNSSYENSSYDNTMSKKHEPQQMDTSVSCSSQASLPTNAHYLNIPSNSKGNERCMLSGVISTPVRNKSIANPFKCTLSPIGPWDLRHFNNKSQNVCKSQNSNVKFNATPITNNPIVNVEYVEELNSPKESNNIYSLGISPLVLVKKKWKSKQSQKQVCFASNELNKDNEITNNSKLEVVELDPSPLRPKIDLQPGKWRKSLNCLRRTQHPTLEKDRISLTKQHHKGRSTGVIGRPKSLATTTSIAGNRKSIYIPSNSTQTRSGSRSTYSLGSNDFKRQILQRCGQRRILTFDSAYNEDYLRNCYKIGEGAYGEVFVHSNPNNREANNDSVEKTVLKIIPIEGKEVVNGEVQKTYEQILPEVIISMELCNLSDDNRKKNVTSGFVNLKKVRCIKGSYPAYLQKLWEEYDLEKESENDHPNCFTKDQQYIVLELAYSGRDLEGFQFKNAEQTFYALQQIILTLAVGENEFQFEHRDLHWGNVLVLNANRPSISYKLGDDNITIPTKGIEITIIDYTLSRMTFNDYCFYNDLSSDEELFTATGDYQFEIYRMMRKVLNNKWETFEPKTNIYWISYIISKMVDGVTYKNIRSKNHLHYLEKLKQFQKSILTYKSCVDCVRNVLLQ</sequence>
<dbReference type="PROSITE" id="PS50011">
    <property type="entry name" value="PROTEIN_KINASE_DOM"/>
    <property type="match status" value="1"/>
</dbReference>
<dbReference type="AlphaFoldDB" id="A0A0L0CK77"/>
<keyword evidence="10" id="KW-0067">ATP-binding</keyword>
<dbReference type="Gene3D" id="1.10.510.10">
    <property type="entry name" value="Transferase(Phosphotransferase) domain 1"/>
    <property type="match status" value="1"/>
</dbReference>
<dbReference type="InterPro" id="IPR024604">
    <property type="entry name" value="GSG2_C"/>
</dbReference>
<dbReference type="SUPFAM" id="SSF56112">
    <property type="entry name" value="Protein kinase-like (PK-like)"/>
    <property type="match status" value="1"/>
</dbReference>
<dbReference type="GO" id="GO:0072354">
    <property type="term" value="F:histone H3T3 kinase activity"/>
    <property type="evidence" value="ECO:0007669"/>
    <property type="project" value="TreeGrafter"/>
</dbReference>
<dbReference type="EMBL" id="JRES01000300">
    <property type="protein sequence ID" value="KNC32617.1"/>
    <property type="molecule type" value="Genomic_DNA"/>
</dbReference>
<dbReference type="Gene3D" id="3.30.200.20">
    <property type="entry name" value="Phosphorylase Kinase, domain 1"/>
    <property type="match status" value="1"/>
</dbReference>
<evidence type="ECO:0000256" key="3">
    <source>
        <dbReference type="ARBA" id="ARBA00012513"/>
    </source>
</evidence>
<dbReference type="OrthoDB" id="21018at2759"/>
<dbReference type="PANTHER" id="PTHR24419:SF18">
    <property type="entry name" value="SERINE_THREONINE-PROTEIN KINASE HASPIN"/>
    <property type="match status" value="1"/>
</dbReference>
<evidence type="ECO:0000313" key="15">
    <source>
        <dbReference type="Proteomes" id="UP000037069"/>
    </source>
</evidence>
<evidence type="ECO:0000256" key="6">
    <source>
        <dbReference type="ARBA" id="ARBA00022527"/>
    </source>
</evidence>
<dbReference type="InterPro" id="IPR000719">
    <property type="entry name" value="Prot_kinase_dom"/>
</dbReference>
<protein>
    <recommendedName>
        <fullName evidence="3">non-specific serine/threonine protein kinase</fullName>
        <ecNumber evidence="3">2.7.11.1</ecNumber>
    </recommendedName>
</protein>
<comment type="caution">
    <text evidence="14">The sequence shown here is derived from an EMBL/GenBank/DDBJ whole genome shotgun (WGS) entry which is preliminary data.</text>
</comment>
<proteinExistence type="predicted"/>
<evidence type="ECO:0000259" key="13">
    <source>
        <dbReference type="PROSITE" id="PS50011"/>
    </source>
</evidence>
<comment type="catalytic activity">
    <reaction evidence="12">
        <text>L-seryl-[protein] + ATP = O-phospho-L-seryl-[protein] + ADP + H(+)</text>
        <dbReference type="Rhea" id="RHEA:17989"/>
        <dbReference type="Rhea" id="RHEA-COMP:9863"/>
        <dbReference type="Rhea" id="RHEA-COMP:11604"/>
        <dbReference type="ChEBI" id="CHEBI:15378"/>
        <dbReference type="ChEBI" id="CHEBI:29999"/>
        <dbReference type="ChEBI" id="CHEBI:30616"/>
        <dbReference type="ChEBI" id="CHEBI:83421"/>
        <dbReference type="ChEBI" id="CHEBI:456216"/>
        <dbReference type="EC" id="2.7.11.1"/>
    </reaction>
</comment>
<dbReference type="GO" id="GO:0000278">
    <property type="term" value="P:mitotic cell cycle"/>
    <property type="evidence" value="ECO:0007669"/>
    <property type="project" value="TreeGrafter"/>
</dbReference>
<comment type="subcellular location">
    <subcellularLocation>
        <location evidence="1">Chromosome</location>
    </subcellularLocation>
    <subcellularLocation>
        <location evidence="2">Cytoplasm</location>
    </subcellularLocation>
</comment>
<evidence type="ECO:0000256" key="9">
    <source>
        <dbReference type="ARBA" id="ARBA00022777"/>
    </source>
</evidence>
<evidence type="ECO:0000256" key="1">
    <source>
        <dbReference type="ARBA" id="ARBA00004286"/>
    </source>
</evidence>
<reference evidence="14 15" key="1">
    <citation type="journal article" date="2015" name="Nat. Commun.">
        <title>Lucilia cuprina genome unlocks parasitic fly biology to underpin future interventions.</title>
        <authorList>
            <person name="Anstead C.A."/>
            <person name="Korhonen P.K."/>
            <person name="Young N.D."/>
            <person name="Hall R.S."/>
            <person name="Jex A.R."/>
            <person name="Murali S.C."/>
            <person name="Hughes D.S."/>
            <person name="Lee S.F."/>
            <person name="Perry T."/>
            <person name="Stroehlein A.J."/>
            <person name="Ansell B.R."/>
            <person name="Breugelmans B."/>
            <person name="Hofmann A."/>
            <person name="Qu J."/>
            <person name="Dugan S."/>
            <person name="Lee S.L."/>
            <person name="Chao H."/>
            <person name="Dinh H."/>
            <person name="Han Y."/>
            <person name="Doddapaneni H.V."/>
            <person name="Worley K.C."/>
            <person name="Muzny D.M."/>
            <person name="Ioannidis P."/>
            <person name="Waterhouse R.M."/>
            <person name="Zdobnov E.M."/>
            <person name="James P.J."/>
            <person name="Bagnall N.H."/>
            <person name="Kotze A.C."/>
            <person name="Gibbs R.A."/>
            <person name="Richards S."/>
            <person name="Batterham P."/>
            <person name="Gasser R.B."/>
        </authorList>
    </citation>
    <scope>NUCLEOTIDE SEQUENCE [LARGE SCALE GENOMIC DNA]</scope>
    <source>
        <strain evidence="14 15">LS</strain>
        <tissue evidence="14">Full body</tissue>
    </source>
</reference>
<dbReference type="InterPro" id="IPR011009">
    <property type="entry name" value="Kinase-like_dom_sf"/>
</dbReference>
<evidence type="ECO:0000256" key="5">
    <source>
        <dbReference type="ARBA" id="ARBA00022490"/>
    </source>
</evidence>
<comment type="catalytic activity">
    <reaction evidence="11">
        <text>L-threonyl-[protein] + ATP = O-phospho-L-threonyl-[protein] + ADP + H(+)</text>
        <dbReference type="Rhea" id="RHEA:46608"/>
        <dbReference type="Rhea" id="RHEA-COMP:11060"/>
        <dbReference type="Rhea" id="RHEA-COMP:11605"/>
        <dbReference type="ChEBI" id="CHEBI:15378"/>
        <dbReference type="ChEBI" id="CHEBI:30013"/>
        <dbReference type="ChEBI" id="CHEBI:30616"/>
        <dbReference type="ChEBI" id="CHEBI:61977"/>
        <dbReference type="ChEBI" id="CHEBI:456216"/>
        <dbReference type="EC" id="2.7.11.1"/>
    </reaction>
</comment>
<keyword evidence="8" id="KW-0547">Nucleotide-binding</keyword>
<dbReference type="PANTHER" id="PTHR24419">
    <property type="entry name" value="INTERLEUKIN-1 RECEPTOR-ASSOCIATED KINASE"/>
    <property type="match status" value="1"/>
</dbReference>
<keyword evidence="7" id="KW-0808">Transferase</keyword>
<keyword evidence="9 14" id="KW-0418">Kinase</keyword>
<keyword evidence="15" id="KW-1185">Reference proteome</keyword>
<evidence type="ECO:0000313" key="14">
    <source>
        <dbReference type="EMBL" id="KNC32617.1"/>
    </source>
</evidence>
<evidence type="ECO:0000256" key="11">
    <source>
        <dbReference type="ARBA" id="ARBA00047899"/>
    </source>
</evidence>
<organism evidence="14 15">
    <name type="scientific">Lucilia cuprina</name>
    <name type="common">Green bottle fly</name>
    <name type="synonym">Australian sheep blowfly</name>
    <dbReference type="NCBI Taxonomy" id="7375"/>
    <lineage>
        <taxon>Eukaryota</taxon>
        <taxon>Metazoa</taxon>
        <taxon>Ecdysozoa</taxon>
        <taxon>Arthropoda</taxon>
        <taxon>Hexapoda</taxon>
        <taxon>Insecta</taxon>
        <taxon>Pterygota</taxon>
        <taxon>Neoptera</taxon>
        <taxon>Endopterygota</taxon>
        <taxon>Diptera</taxon>
        <taxon>Brachycera</taxon>
        <taxon>Muscomorpha</taxon>
        <taxon>Oestroidea</taxon>
        <taxon>Calliphoridae</taxon>
        <taxon>Luciliinae</taxon>
        <taxon>Lucilia</taxon>
    </lineage>
</organism>
<keyword evidence="6" id="KW-0723">Serine/threonine-protein kinase</keyword>
<dbReference type="FunFam" id="1.10.510.10:FF:000401">
    <property type="entry name" value="serine/threonine-protein kinase haspin"/>
    <property type="match status" value="1"/>
</dbReference>
<name>A0A0L0CK77_LUCCU</name>
<dbReference type="GO" id="GO:0005694">
    <property type="term" value="C:chromosome"/>
    <property type="evidence" value="ECO:0007669"/>
    <property type="project" value="UniProtKB-SubCell"/>
</dbReference>
<evidence type="ECO:0000256" key="2">
    <source>
        <dbReference type="ARBA" id="ARBA00004496"/>
    </source>
</evidence>
<dbReference type="SMART" id="SM01331">
    <property type="entry name" value="DUF3635"/>
    <property type="match status" value="1"/>
</dbReference>
<gene>
    <name evidence="14" type="ORF">FF38_04530</name>
</gene>
<evidence type="ECO:0000256" key="7">
    <source>
        <dbReference type="ARBA" id="ARBA00022679"/>
    </source>
</evidence>
<dbReference type="GO" id="GO:0005737">
    <property type="term" value="C:cytoplasm"/>
    <property type="evidence" value="ECO:0007669"/>
    <property type="project" value="UniProtKB-SubCell"/>
</dbReference>
<keyword evidence="4" id="KW-0158">Chromosome</keyword>
<dbReference type="Pfam" id="PF12330">
    <property type="entry name" value="Haspin_kinase"/>
    <property type="match status" value="1"/>
</dbReference>
<evidence type="ECO:0000256" key="10">
    <source>
        <dbReference type="ARBA" id="ARBA00022840"/>
    </source>
</evidence>
<feature type="domain" description="Protein kinase" evidence="13">
    <location>
        <begin position="343"/>
        <end position="664"/>
    </location>
</feature>
<evidence type="ECO:0000256" key="8">
    <source>
        <dbReference type="ARBA" id="ARBA00022741"/>
    </source>
</evidence>
<dbReference type="OMA" id="CHYNDLS"/>
<keyword evidence="5" id="KW-0963">Cytoplasm</keyword>
<dbReference type="STRING" id="7375.A0A0L0CK77"/>
<accession>A0A0L0CK77</accession>
<dbReference type="EC" id="2.7.11.1" evidence="3"/>
<dbReference type="GO" id="GO:0005524">
    <property type="term" value="F:ATP binding"/>
    <property type="evidence" value="ECO:0007669"/>
    <property type="project" value="UniProtKB-KW"/>
</dbReference>